<evidence type="ECO:0000259" key="2">
    <source>
        <dbReference type="Pfam" id="PF04389"/>
    </source>
</evidence>
<sequence>MTKTLFAALAATTFLATPAFAADPGNTFGASAAQVEADVRFLADDLLEGREAGTRGYDIAAAYVASRFAGLGLTPAGTDGGWYQQMTLRTATLDGEQSHVALVRDGERIELGGDLATPRASLAATDVSIDAPMVFVGHGLHAPQIGIDAYEGVDLDGKIAVYVDLIPQAVTQPDRRAHLSQARAKMAAERGAVGVIAISASSENRALRAYNFFKDRPTTSWVASNGLNGALAAGLDMSIRVSPEGAAALFHGADLSLDDVLTLARGNEELPSFTLPGRLEARAVSTHEDVQTPNVMGMIPGADPAQADEYVVMVAHLDHVGINENAKPGEDAIYNGALDNAAGVATMLEAARMFAETEGEARPDRSMLFIAVTAEEKGLLGAEYFAAEPTVPIDSIVADLSLDMPVPLYDFTDVVAFGSEHNTMGDYIRRAAETMDITLSPDPMPEQAIFVRSDHYVFAQYGIPAVLLFTGYANGGEEMFTDFFANRYHKPGDDLNQPFNWDALARYAALNFRIASEIAEDDGRPLWYAGNFYGEAFDPDGEKAPQPE</sequence>
<dbReference type="RefSeq" id="WP_218631809.1">
    <property type="nucleotide sequence ID" value="NZ_JAHVAH010000001.1"/>
</dbReference>
<dbReference type="InterPro" id="IPR045175">
    <property type="entry name" value="M28_fam"/>
</dbReference>
<accession>A0ABS6V2M5</accession>
<proteinExistence type="predicted"/>
<dbReference type="PANTHER" id="PTHR12147">
    <property type="entry name" value="METALLOPEPTIDASE M28 FAMILY MEMBER"/>
    <property type="match status" value="1"/>
</dbReference>
<gene>
    <name evidence="3" type="ORF">KTQ36_00320</name>
</gene>
<name>A0ABS6V2M5_9SPHN</name>
<dbReference type="Proteomes" id="UP000698028">
    <property type="component" value="Unassembled WGS sequence"/>
</dbReference>
<keyword evidence="1" id="KW-0732">Signal</keyword>
<feature type="chain" id="PRO_5046977157" evidence="1">
    <location>
        <begin position="22"/>
        <end position="548"/>
    </location>
</feature>
<evidence type="ECO:0000313" key="4">
    <source>
        <dbReference type="Proteomes" id="UP000698028"/>
    </source>
</evidence>
<dbReference type="Pfam" id="PF04389">
    <property type="entry name" value="Peptidase_M28"/>
    <property type="match status" value="1"/>
</dbReference>
<comment type="caution">
    <text evidence="3">The sequence shown here is derived from an EMBL/GenBank/DDBJ whole genome shotgun (WGS) entry which is preliminary data.</text>
</comment>
<dbReference type="InterPro" id="IPR007484">
    <property type="entry name" value="Peptidase_M28"/>
</dbReference>
<evidence type="ECO:0000256" key="1">
    <source>
        <dbReference type="SAM" id="SignalP"/>
    </source>
</evidence>
<evidence type="ECO:0000313" key="3">
    <source>
        <dbReference type="EMBL" id="MBW0143741.1"/>
    </source>
</evidence>
<feature type="signal peptide" evidence="1">
    <location>
        <begin position="1"/>
        <end position="21"/>
    </location>
</feature>
<keyword evidence="4" id="KW-1185">Reference proteome</keyword>
<dbReference type="EMBL" id="JAHVAH010000001">
    <property type="protein sequence ID" value="MBW0143741.1"/>
    <property type="molecule type" value="Genomic_DNA"/>
</dbReference>
<organism evidence="3 4">
    <name type="scientific">Sphingomicrobium clamense</name>
    <dbReference type="NCBI Taxonomy" id="2851013"/>
    <lineage>
        <taxon>Bacteria</taxon>
        <taxon>Pseudomonadati</taxon>
        <taxon>Pseudomonadota</taxon>
        <taxon>Alphaproteobacteria</taxon>
        <taxon>Sphingomonadales</taxon>
        <taxon>Sphingomonadaceae</taxon>
        <taxon>Sphingomicrobium</taxon>
    </lineage>
</organism>
<dbReference type="PANTHER" id="PTHR12147:SF26">
    <property type="entry name" value="PEPTIDASE M28 DOMAIN-CONTAINING PROTEIN"/>
    <property type="match status" value="1"/>
</dbReference>
<protein>
    <submittedName>
        <fullName evidence="3">M28 family peptidase</fullName>
    </submittedName>
</protein>
<reference evidence="3 4" key="1">
    <citation type="submission" date="2021-07" db="EMBL/GenBank/DDBJ databases">
        <title>The draft genome sequence of Sphingomicrobium sp. B8.</title>
        <authorList>
            <person name="Mu L."/>
        </authorList>
    </citation>
    <scope>NUCLEOTIDE SEQUENCE [LARGE SCALE GENOMIC DNA]</scope>
    <source>
        <strain evidence="3 4">B8</strain>
    </source>
</reference>
<feature type="domain" description="Peptidase M28" evidence="2">
    <location>
        <begin position="294"/>
        <end position="511"/>
    </location>
</feature>